<dbReference type="AlphaFoldDB" id="A0A9P0YN19"/>
<accession>A0A9P0YN19</accession>
<name>A0A9P0YN19_CUSEU</name>
<comment type="caution">
    <text evidence="2">The sequence shown here is derived from an EMBL/GenBank/DDBJ whole genome shotgun (WGS) entry which is preliminary data.</text>
</comment>
<evidence type="ECO:0000313" key="2">
    <source>
        <dbReference type="EMBL" id="CAH9069274.1"/>
    </source>
</evidence>
<gene>
    <name evidence="2" type="ORF">CEURO_LOCUS3133</name>
</gene>
<protein>
    <submittedName>
        <fullName evidence="2">Uncharacterized protein</fullName>
    </submittedName>
</protein>
<feature type="region of interest" description="Disordered" evidence="1">
    <location>
        <begin position="1"/>
        <end position="57"/>
    </location>
</feature>
<sequence length="147" mass="16546">MDENILRAQTKRGTISEFAAEMPTAKKPNLSPCPSDDPTGGDSKSKETSGDAYDPSDDEVVERIQYMMKQIGDNEGLKQVLAVKYGEGTEKYNRRFGEIMKNYRYTEKAWLALPGLTGRVHVKAVLDSRGHLLYLITRFLPDNPLFT</sequence>
<evidence type="ECO:0000256" key="1">
    <source>
        <dbReference type="SAM" id="MobiDB-lite"/>
    </source>
</evidence>
<dbReference type="Proteomes" id="UP001152484">
    <property type="component" value="Unassembled WGS sequence"/>
</dbReference>
<dbReference type="OrthoDB" id="1304689at2759"/>
<organism evidence="2 3">
    <name type="scientific">Cuscuta europaea</name>
    <name type="common">European dodder</name>
    <dbReference type="NCBI Taxonomy" id="41803"/>
    <lineage>
        <taxon>Eukaryota</taxon>
        <taxon>Viridiplantae</taxon>
        <taxon>Streptophyta</taxon>
        <taxon>Embryophyta</taxon>
        <taxon>Tracheophyta</taxon>
        <taxon>Spermatophyta</taxon>
        <taxon>Magnoliopsida</taxon>
        <taxon>eudicotyledons</taxon>
        <taxon>Gunneridae</taxon>
        <taxon>Pentapetalae</taxon>
        <taxon>asterids</taxon>
        <taxon>lamiids</taxon>
        <taxon>Solanales</taxon>
        <taxon>Convolvulaceae</taxon>
        <taxon>Cuscuteae</taxon>
        <taxon>Cuscuta</taxon>
        <taxon>Cuscuta subgen. Cuscuta</taxon>
    </lineage>
</organism>
<keyword evidence="3" id="KW-1185">Reference proteome</keyword>
<dbReference type="EMBL" id="CAMAPE010000005">
    <property type="protein sequence ID" value="CAH9069274.1"/>
    <property type="molecule type" value="Genomic_DNA"/>
</dbReference>
<reference evidence="2" key="1">
    <citation type="submission" date="2022-07" db="EMBL/GenBank/DDBJ databases">
        <authorList>
            <person name="Macas J."/>
            <person name="Novak P."/>
            <person name="Neumann P."/>
        </authorList>
    </citation>
    <scope>NUCLEOTIDE SEQUENCE</scope>
</reference>
<evidence type="ECO:0000313" key="3">
    <source>
        <dbReference type="Proteomes" id="UP001152484"/>
    </source>
</evidence>
<proteinExistence type="predicted"/>